<dbReference type="Proteomes" id="UP000499080">
    <property type="component" value="Unassembled WGS sequence"/>
</dbReference>
<protein>
    <submittedName>
        <fullName evidence="1">Uncharacterized protein</fullName>
    </submittedName>
</protein>
<keyword evidence="2" id="KW-1185">Reference proteome</keyword>
<name>A0A4Y2AII1_ARAVE</name>
<comment type="caution">
    <text evidence="1">The sequence shown here is derived from an EMBL/GenBank/DDBJ whole genome shotgun (WGS) entry which is preliminary data.</text>
</comment>
<gene>
    <name evidence="1" type="ORF">AVEN_145722_1</name>
</gene>
<reference evidence="1 2" key="1">
    <citation type="journal article" date="2019" name="Sci. Rep.">
        <title>Orb-weaving spider Araneus ventricosus genome elucidates the spidroin gene catalogue.</title>
        <authorList>
            <person name="Kono N."/>
            <person name="Nakamura H."/>
            <person name="Ohtoshi R."/>
            <person name="Moran D.A.P."/>
            <person name="Shinohara A."/>
            <person name="Yoshida Y."/>
            <person name="Fujiwara M."/>
            <person name="Mori M."/>
            <person name="Tomita M."/>
            <person name="Arakawa K."/>
        </authorList>
    </citation>
    <scope>NUCLEOTIDE SEQUENCE [LARGE SCALE GENOMIC DNA]</scope>
</reference>
<proteinExistence type="predicted"/>
<accession>A0A4Y2AII1</accession>
<dbReference type="PANTHER" id="PTHR47331:SF1">
    <property type="entry name" value="GAG-LIKE PROTEIN"/>
    <property type="match status" value="1"/>
</dbReference>
<sequence length="210" mass="24175">MKISALILNILTASLPSQELKLEDFPHLANINLADPSFNLPGQIDLIIGADYFFSILLPGQVVDSRSKLIAQNSIFGFLISGNLLKTNSASTTAFRINIFELNIDYELKRFWEMEEIRGTEISHLTHEEQFCDTRFHDTHLINSKGRFVVRFPFYKLPENLGNSKPAAISRLISMEKKFKSNHEFDKQYKDFMYEYEQLGHMSLVNEGFS</sequence>
<dbReference type="EMBL" id="BGPR01080439">
    <property type="protein sequence ID" value="GBL78744.1"/>
    <property type="molecule type" value="Genomic_DNA"/>
</dbReference>
<dbReference type="OrthoDB" id="8065733at2759"/>
<evidence type="ECO:0000313" key="2">
    <source>
        <dbReference type="Proteomes" id="UP000499080"/>
    </source>
</evidence>
<dbReference type="PANTHER" id="PTHR47331">
    <property type="entry name" value="PHD-TYPE DOMAIN-CONTAINING PROTEIN"/>
    <property type="match status" value="1"/>
</dbReference>
<organism evidence="1 2">
    <name type="scientific">Araneus ventricosus</name>
    <name type="common">Orbweaver spider</name>
    <name type="synonym">Epeira ventricosa</name>
    <dbReference type="NCBI Taxonomy" id="182803"/>
    <lineage>
        <taxon>Eukaryota</taxon>
        <taxon>Metazoa</taxon>
        <taxon>Ecdysozoa</taxon>
        <taxon>Arthropoda</taxon>
        <taxon>Chelicerata</taxon>
        <taxon>Arachnida</taxon>
        <taxon>Araneae</taxon>
        <taxon>Araneomorphae</taxon>
        <taxon>Entelegynae</taxon>
        <taxon>Araneoidea</taxon>
        <taxon>Araneidae</taxon>
        <taxon>Araneus</taxon>
    </lineage>
</organism>
<dbReference type="AlphaFoldDB" id="A0A4Y2AII1"/>
<evidence type="ECO:0000313" key="1">
    <source>
        <dbReference type="EMBL" id="GBL78744.1"/>
    </source>
</evidence>